<feature type="compositionally biased region" description="Basic and acidic residues" evidence="1">
    <location>
        <begin position="119"/>
        <end position="129"/>
    </location>
</feature>
<name>A0A8K0SZN6_9HYPO</name>
<dbReference type="AlphaFoldDB" id="A0A8K0SZN6"/>
<accession>A0A8K0SZN6</accession>
<evidence type="ECO:0000313" key="3">
    <source>
        <dbReference type="Proteomes" id="UP000813444"/>
    </source>
</evidence>
<organism evidence="2 3">
    <name type="scientific">Stachybotrys elegans</name>
    <dbReference type="NCBI Taxonomy" id="80388"/>
    <lineage>
        <taxon>Eukaryota</taxon>
        <taxon>Fungi</taxon>
        <taxon>Dikarya</taxon>
        <taxon>Ascomycota</taxon>
        <taxon>Pezizomycotina</taxon>
        <taxon>Sordariomycetes</taxon>
        <taxon>Hypocreomycetidae</taxon>
        <taxon>Hypocreales</taxon>
        <taxon>Stachybotryaceae</taxon>
        <taxon>Stachybotrys</taxon>
    </lineage>
</organism>
<gene>
    <name evidence="2" type="ORF">B0I35DRAFT_405130</name>
</gene>
<comment type="caution">
    <text evidence="2">The sequence shown here is derived from an EMBL/GenBank/DDBJ whole genome shotgun (WGS) entry which is preliminary data.</text>
</comment>
<evidence type="ECO:0000256" key="1">
    <source>
        <dbReference type="SAM" id="MobiDB-lite"/>
    </source>
</evidence>
<keyword evidence="3" id="KW-1185">Reference proteome</keyword>
<feature type="compositionally biased region" description="Basic and acidic residues" evidence="1">
    <location>
        <begin position="101"/>
        <end position="110"/>
    </location>
</feature>
<evidence type="ECO:0000313" key="2">
    <source>
        <dbReference type="EMBL" id="KAH7325784.1"/>
    </source>
</evidence>
<reference evidence="2" key="1">
    <citation type="journal article" date="2021" name="Nat. Commun.">
        <title>Genetic determinants of endophytism in the Arabidopsis root mycobiome.</title>
        <authorList>
            <person name="Mesny F."/>
            <person name="Miyauchi S."/>
            <person name="Thiergart T."/>
            <person name="Pickel B."/>
            <person name="Atanasova L."/>
            <person name="Karlsson M."/>
            <person name="Huettel B."/>
            <person name="Barry K.W."/>
            <person name="Haridas S."/>
            <person name="Chen C."/>
            <person name="Bauer D."/>
            <person name="Andreopoulos W."/>
            <person name="Pangilinan J."/>
            <person name="LaButti K."/>
            <person name="Riley R."/>
            <person name="Lipzen A."/>
            <person name="Clum A."/>
            <person name="Drula E."/>
            <person name="Henrissat B."/>
            <person name="Kohler A."/>
            <person name="Grigoriev I.V."/>
            <person name="Martin F.M."/>
            <person name="Hacquard S."/>
        </authorList>
    </citation>
    <scope>NUCLEOTIDE SEQUENCE</scope>
    <source>
        <strain evidence="2">MPI-CAGE-CH-0235</strain>
    </source>
</reference>
<feature type="compositionally biased region" description="Basic and acidic residues" evidence="1">
    <location>
        <begin position="52"/>
        <end position="69"/>
    </location>
</feature>
<dbReference type="EMBL" id="JAGPNK010000002">
    <property type="protein sequence ID" value="KAH7325784.1"/>
    <property type="molecule type" value="Genomic_DNA"/>
</dbReference>
<feature type="region of interest" description="Disordered" evidence="1">
    <location>
        <begin position="90"/>
        <end position="129"/>
    </location>
</feature>
<feature type="region of interest" description="Disordered" evidence="1">
    <location>
        <begin position="44"/>
        <end position="69"/>
    </location>
</feature>
<dbReference type="OrthoDB" id="5058048at2759"/>
<dbReference type="Proteomes" id="UP000813444">
    <property type="component" value="Unassembled WGS sequence"/>
</dbReference>
<protein>
    <submittedName>
        <fullName evidence="2">Uncharacterized protein</fullName>
    </submittedName>
</protein>
<sequence length="129" mass="14500">MIAKKDTLVYVLMHQDSGVGATVLGVFADMSDANERCLRQATDLGVPLVRESPTEGPDHQHNRPMEPMRWDTAEGVSCWVEEHRVEPCRVIKPPKLSAPAPERKNSRLYDDTEDPDDVGTDKDEEGHYD</sequence>
<proteinExistence type="predicted"/>